<evidence type="ECO:0000313" key="1">
    <source>
        <dbReference type="EMBL" id="MBO0654501.1"/>
    </source>
</evidence>
<dbReference type="Proteomes" id="UP000664781">
    <property type="component" value="Unassembled WGS sequence"/>
</dbReference>
<accession>A0A939FPP0</accession>
<sequence length="733" mass="78777">MTVDTTLTGGDRLHTLLPAALRRADAETGGAVRALLDLMAEQIAVVDADIEQLGENWFIETCAPWAIPYIGDLLGVRGVHQVTGAVATTGRAWVANTLRFRCRKGTRAMLEQLARDTTGWPAKAVEFFELLSTTQHVNHPRPRRPASADLRRADALELVGGPFDSFAHTADIRAIAGEQGWFNIPHVGLFLWPIGSYWMERVTPRPADPDDGRYRVDPLGVDRPLFVRPAGESGIEHVAQEENVPGLLRRRPLYVELEERRTALSTGRAPAGRFFGADPVFRVYAAKEATDTLEAVPEERLHVCDLSTWRRPAEAGHVLVDPVLGRVSFRDRPHRVRVSHAYGAGGDLGAGSYSRRDSLEAVLDRPVDWQAGVRAPEPGDPPEPGILHSDLATAVAAWNAWQDTHPGTFGVITVMDNHRYTDPLADGAGIRVGAGGKLAVVAAQWPSTPVAGGPPGKEERRPGRIEPVGLRPCVAGPLEVTGTAAAGTGPGELLIDGLLLDGELRVKASASGGLGRLVIRDSSLVPSAGGLRVEAGNPELTVEVHRSITGPISLPGMVRQLRVSDAVVQAAGDRALDAPGTDVTIDRSTVLGETVARKLFASDTLFTADVQIERGQAGCVRFSYVPQGSHTPRRYRCQPDTATQAAPPPLDEVVSSRLVPRFLSTEFGHFGYAYPAPDSPDELLTGAEHGVEIGAFGAVQRPQRLANLTRALDEYLPFGLEAAPLIVTPRSQQ</sequence>
<reference evidence="1" key="1">
    <citation type="submission" date="2021-03" db="EMBL/GenBank/DDBJ databases">
        <title>Streptomyces strains.</title>
        <authorList>
            <person name="Lund M.B."/>
            <person name="Toerring T."/>
        </authorList>
    </citation>
    <scope>NUCLEOTIDE SEQUENCE</scope>
    <source>
        <strain evidence="1">JCM 4242</strain>
    </source>
</reference>
<protein>
    <submittedName>
        <fullName evidence="1">Uncharacterized protein</fullName>
    </submittedName>
</protein>
<comment type="caution">
    <text evidence="1">The sequence shown here is derived from an EMBL/GenBank/DDBJ whole genome shotgun (WGS) entry which is preliminary data.</text>
</comment>
<dbReference type="EMBL" id="JAFMOF010000002">
    <property type="protein sequence ID" value="MBO0654501.1"/>
    <property type="molecule type" value="Genomic_DNA"/>
</dbReference>
<dbReference type="AlphaFoldDB" id="A0A939FPP0"/>
<gene>
    <name evidence="1" type="ORF">J1792_17440</name>
</gene>
<organism evidence="1 2">
    <name type="scientific">Streptomyces triculaminicus</name>
    <dbReference type="NCBI Taxonomy" id="2816232"/>
    <lineage>
        <taxon>Bacteria</taxon>
        <taxon>Bacillati</taxon>
        <taxon>Actinomycetota</taxon>
        <taxon>Actinomycetes</taxon>
        <taxon>Kitasatosporales</taxon>
        <taxon>Streptomycetaceae</taxon>
        <taxon>Streptomyces</taxon>
    </lineage>
</organism>
<dbReference type="RefSeq" id="WP_207247647.1">
    <property type="nucleotide sequence ID" value="NZ_JAFMOF010000002.1"/>
</dbReference>
<evidence type="ECO:0000313" key="2">
    <source>
        <dbReference type="Proteomes" id="UP000664781"/>
    </source>
</evidence>
<name>A0A939FPP0_9ACTN</name>
<proteinExistence type="predicted"/>
<keyword evidence="2" id="KW-1185">Reference proteome</keyword>